<sequence length="206" mass="23570">MLNVLQRWAEHFNSVLNRQSAINDEAIAPSYMPQAETSHELHIPPKEDEVRKAIKQMPWSGRHDFCGSPARRERQGTTHRPLHYFIDLTKTFDTVRREAFWKMMVTFGCSRMFTSIVRQFHDGMLIKALDDVEKSNSFPLTNGCVLASTLFSMFSAMLTDAFHDCDDGIHIRYRSDGGLFNPRRLRAVTKVKKPSSGTSFSLTTVP</sequence>
<evidence type="ECO:0008006" key="3">
    <source>
        <dbReference type="Google" id="ProtNLM"/>
    </source>
</evidence>
<organism evidence="1 2">
    <name type="scientific">Holothuria leucospilota</name>
    <name type="common">Black long sea cucumber</name>
    <name type="synonym">Mertensiothuria leucospilota</name>
    <dbReference type="NCBI Taxonomy" id="206669"/>
    <lineage>
        <taxon>Eukaryota</taxon>
        <taxon>Metazoa</taxon>
        <taxon>Echinodermata</taxon>
        <taxon>Eleutherozoa</taxon>
        <taxon>Echinozoa</taxon>
        <taxon>Holothuroidea</taxon>
        <taxon>Aspidochirotacea</taxon>
        <taxon>Aspidochirotida</taxon>
        <taxon>Holothuriidae</taxon>
        <taxon>Holothuria</taxon>
    </lineage>
</organism>
<dbReference type="PANTHER" id="PTHR47027">
    <property type="entry name" value="REVERSE TRANSCRIPTASE DOMAIN-CONTAINING PROTEIN"/>
    <property type="match status" value="1"/>
</dbReference>
<reference evidence="1" key="1">
    <citation type="submission" date="2021-10" db="EMBL/GenBank/DDBJ databases">
        <title>Tropical sea cucumber genome reveals ecological adaptation and Cuvierian tubules defense mechanism.</title>
        <authorList>
            <person name="Chen T."/>
        </authorList>
    </citation>
    <scope>NUCLEOTIDE SEQUENCE</scope>
    <source>
        <strain evidence="1">Nanhai2018</strain>
        <tissue evidence="1">Muscle</tissue>
    </source>
</reference>
<name>A0A9Q1CAN8_HOLLE</name>
<evidence type="ECO:0000313" key="1">
    <source>
        <dbReference type="EMBL" id="KAJ8041089.1"/>
    </source>
</evidence>
<accession>A0A9Q1CAN8</accession>
<protein>
    <recommendedName>
        <fullName evidence="3">Reverse transcriptase domain-containing protein</fullName>
    </recommendedName>
</protein>
<evidence type="ECO:0000313" key="2">
    <source>
        <dbReference type="Proteomes" id="UP001152320"/>
    </source>
</evidence>
<dbReference type="OrthoDB" id="425681at2759"/>
<proteinExistence type="predicted"/>
<dbReference type="PANTHER" id="PTHR47027:SF26">
    <property type="entry name" value="REVERSE TRANSCRIPTASE DOMAIN-CONTAINING PROTEIN"/>
    <property type="match status" value="1"/>
</dbReference>
<dbReference type="EMBL" id="JAIZAY010000005">
    <property type="protein sequence ID" value="KAJ8041089.1"/>
    <property type="molecule type" value="Genomic_DNA"/>
</dbReference>
<gene>
    <name evidence="1" type="ORF">HOLleu_11807</name>
</gene>
<keyword evidence="2" id="KW-1185">Reference proteome</keyword>
<dbReference type="AlphaFoldDB" id="A0A9Q1CAN8"/>
<comment type="caution">
    <text evidence="1">The sequence shown here is derived from an EMBL/GenBank/DDBJ whole genome shotgun (WGS) entry which is preliminary data.</text>
</comment>
<dbReference type="Proteomes" id="UP001152320">
    <property type="component" value="Chromosome 5"/>
</dbReference>